<dbReference type="RefSeq" id="WP_192029039.1">
    <property type="nucleotide sequence ID" value="NZ_JACYTR010000011.1"/>
</dbReference>
<feature type="domain" description="Cytochrome c" evidence="11">
    <location>
        <begin position="53"/>
        <end position="131"/>
    </location>
</feature>
<dbReference type="AlphaFoldDB" id="A0AAW3ZHZ1"/>
<dbReference type="PIRSF" id="PIRSF000005">
    <property type="entry name" value="Cytochrome_c4"/>
    <property type="match status" value="1"/>
</dbReference>
<keyword evidence="10" id="KW-0732">Signal</keyword>
<dbReference type="GO" id="GO:0020037">
    <property type="term" value="F:heme binding"/>
    <property type="evidence" value="ECO:0007669"/>
    <property type="project" value="InterPro"/>
</dbReference>
<keyword evidence="4 9" id="KW-0479">Metal-binding</keyword>
<dbReference type="Proteomes" id="UP000613768">
    <property type="component" value="Unassembled WGS sequence"/>
</dbReference>
<feature type="binding site" description="axial binding residue" evidence="9">
    <location>
        <position position="176"/>
    </location>
    <ligand>
        <name>heme c</name>
        <dbReference type="ChEBI" id="CHEBI:61717"/>
        <label>2</label>
    </ligand>
    <ligandPart>
        <name>Fe</name>
        <dbReference type="ChEBI" id="CHEBI:18248"/>
    </ligandPart>
</feature>
<feature type="binding site" description="axial binding residue" evidence="9">
    <location>
        <position position="222"/>
    </location>
    <ligand>
        <name>heme c</name>
        <dbReference type="ChEBI" id="CHEBI:61717"/>
        <label>2</label>
    </ligand>
    <ligandPart>
        <name>Fe</name>
        <dbReference type="ChEBI" id="CHEBI:18248"/>
    </ligandPart>
</feature>
<feature type="domain" description="Cytochrome c" evidence="11">
    <location>
        <begin position="151"/>
        <end position="245"/>
    </location>
</feature>
<dbReference type="PROSITE" id="PS51007">
    <property type="entry name" value="CYTC"/>
    <property type="match status" value="2"/>
</dbReference>
<evidence type="ECO:0000256" key="9">
    <source>
        <dbReference type="PIRSR" id="PIRSR000005-2"/>
    </source>
</evidence>
<sequence>MSFRRTLGLVGTLFAASALAQSESTPATVTAAEEPAAAAVTELTDAHGPTVPGNVEAGQSKSAVCAACHGMDGNAADPQYPKLAGQHERYIARHLGLFKSGERNNAIMLGFAATLSPQDMRDIGAFYAGQNALPGMADDSLISEGEHAGKKFYQVGETLYRQGDASRNIPACTGCHGIAGSGNPGPPYPRLAGQHAPYTVAQLTAFRDGAAHGKGDNENIVMAGVAKYLTDQEIASLASYIEGLHFQSGTAGSK</sequence>
<evidence type="ECO:0000313" key="13">
    <source>
        <dbReference type="Proteomes" id="UP000613768"/>
    </source>
</evidence>
<evidence type="ECO:0000256" key="2">
    <source>
        <dbReference type="ARBA" id="ARBA00022448"/>
    </source>
</evidence>
<dbReference type="GO" id="GO:0009055">
    <property type="term" value="F:electron transfer activity"/>
    <property type="evidence" value="ECO:0007669"/>
    <property type="project" value="InterPro"/>
</dbReference>
<keyword evidence="13" id="KW-1185">Reference proteome</keyword>
<dbReference type="InterPro" id="IPR036909">
    <property type="entry name" value="Cyt_c-like_dom_sf"/>
</dbReference>
<feature type="binding site" description="covalent" evidence="8">
    <location>
        <position position="172"/>
    </location>
    <ligand>
        <name>heme c</name>
        <dbReference type="ChEBI" id="CHEBI:61717"/>
        <label>2</label>
    </ligand>
</feature>
<feature type="binding site" description="covalent" evidence="8">
    <location>
        <position position="65"/>
    </location>
    <ligand>
        <name>heme c</name>
        <dbReference type="ChEBI" id="CHEBI:61717"/>
        <label>1</label>
    </ligand>
</feature>
<dbReference type="GO" id="GO:0042597">
    <property type="term" value="C:periplasmic space"/>
    <property type="evidence" value="ECO:0007669"/>
    <property type="project" value="UniProtKB-SubCell"/>
</dbReference>
<keyword evidence="6" id="KW-0249">Electron transport</keyword>
<protein>
    <submittedName>
        <fullName evidence="12">Cytochrome c4</fullName>
    </submittedName>
</protein>
<evidence type="ECO:0000313" key="12">
    <source>
        <dbReference type="EMBL" id="MBD8525693.1"/>
    </source>
</evidence>
<dbReference type="InterPro" id="IPR009056">
    <property type="entry name" value="Cyt_c-like_dom"/>
</dbReference>
<keyword evidence="7 9" id="KW-0408">Iron</keyword>
<dbReference type="InterPro" id="IPR050597">
    <property type="entry name" value="Cytochrome_c_Oxidase_Subunit"/>
</dbReference>
<dbReference type="EMBL" id="JACYTR010000011">
    <property type="protein sequence ID" value="MBD8525693.1"/>
    <property type="molecule type" value="Genomic_DNA"/>
</dbReference>
<feature type="binding site" description="covalent" evidence="8">
    <location>
        <position position="68"/>
    </location>
    <ligand>
        <name>heme c</name>
        <dbReference type="ChEBI" id="CHEBI:61717"/>
        <label>1</label>
    </ligand>
</feature>
<evidence type="ECO:0000256" key="5">
    <source>
        <dbReference type="ARBA" id="ARBA00022764"/>
    </source>
</evidence>
<dbReference type="Gene3D" id="1.10.760.10">
    <property type="entry name" value="Cytochrome c-like domain"/>
    <property type="match status" value="2"/>
</dbReference>
<feature type="binding site" description="axial binding residue" evidence="9">
    <location>
        <position position="108"/>
    </location>
    <ligand>
        <name>heme c</name>
        <dbReference type="ChEBI" id="CHEBI:61717"/>
        <label>1</label>
    </ligand>
    <ligandPart>
        <name>Fe</name>
        <dbReference type="ChEBI" id="CHEBI:18248"/>
    </ligandPart>
</feature>
<feature type="signal peptide" evidence="10">
    <location>
        <begin position="1"/>
        <end position="20"/>
    </location>
</feature>
<evidence type="ECO:0000256" key="10">
    <source>
        <dbReference type="SAM" id="SignalP"/>
    </source>
</evidence>
<keyword evidence="2" id="KW-0813">Transport</keyword>
<comment type="subcellular location">
    <subcellularLocation>
        <location evidence="1">Periplasm</location>
    </subcellularLocation>
</comment>
<keyword evidence="5" id="KW-0574">Periplasm</keyword>
<feature type="chain" id="PRO_5043924205" evidence="10">
    <location>
        <begin position="21"/>
        <end position="254"/>
    </location>
</feature>
<reference evidence="12 13" key="1">
    <citation type="submission" date="2020-09" db="EMBL/GenBank/DDBJ databases">
        <title>Pseudoxanthomonas sp. CAU 1598 isolated from sand of Yaerae Beach.</title>
        <authorList>
            <person name="Kim W."/>
        </authorList>
    </citation>
    <scope>NUCLEOTIDE SEQUENCE [LARGE SCALE GENOMIC DNA]</scope>
    <source>
        <strain evidence="12 13">CAU 1598</strain>
    </source>
</reference>
<evidence type="ECO:0000256" key="4">
    <source>
        <dbReference type="ARBA" id="ARBA00022723"/>
    </source>
</evidence>
<accession>A0AAW3ZHZ1</accession>
<evidence type="ECO:0000256" key="8">
    <source>
        <dbReference type="PIRSR" id="PIRSR000005-1"/>
    </source>
</evidence>
<dbReference type="Pfam" id="PF00034">
    <property type="entry name" value="Cytochrom_C"/>
    <property type="match status" value="2"/>
</dbReference>
<evidence type="ECO:0000256" key="7">
    <source>
        <dbReference type="ARBA" id="ARBA00023004"/>
    </source>
</evidence>
<feature type="binding site" description="axial binding residue" evidence="9">
    <location>
        <position position="69"/>
    </location>
    <ligand>
        <name>heme c</name>
        <dbReference type="ChEBI" id="CHEBI:61717"/>
        <label>1</label>
    </ligand>
    <ligandPart>
        <name>Fe</name>
        <dbReference type="ChEBI" id="CHEBI:18248"/>
    </ligandPart>
</feature>
<dbReference type="SUPFAM" id="SSF46626">
    <property type="entry name" value="Cytochrome c"/>
    <property type="match status" value="2"/>
</dbReference>
<comment type="caution">
    <text evidence="12">The sequence shown here is derived from an EMBL/GenBank/DDBJ whole genome shotgun (WGS) entry which is preliminary data.</text>
</comment>
<name>A0AAW3ZHZ1_9GAMM</name>
<dbReference type="GO" id="GO:0005506">
    <property type="term" value="F:iron ion binding"/>
    <property type="evidence" value="ECO:0007669"/>
    <property type="project" value="InterPro"/>
</dbReference>
<organism evidence="12 13">
    <name type="scientific">Pseudomarimonas arenosa</name>
    <dbReference type="NCBI Taxonomy" id="2774145"/>
    <lineage>
        <taxon>Bacteria</taxon>
        <taxon>Pseudomonadati</taxon>
        <taxon>Pseudomonadota</taxon>
        <taxon>Gammaproteobacteria</taxon>
        <taxon>Lysobacterales</taxon>
        <taxon>Lysobacteraceae</taxon>
        <taxon>Pseudomarimonas</taxon>
    </lineage>
</organism>
<comment type="PTM">
    <text evidence="8">Binds 2 heme c groups covalently per subunit.</text>
</comment>
<evidence type="ECO:0000259" key="11">
    <source>
        <dbReference type="PROSITE" id="PS51007"/>
    </source>
</evidence>
<evidence type="ECO:0000256" key="3">
    <source>
        <dbReference type="ARBA" id="ARBA00022617"/>
    </source>
</evidence>
<dbReference type="PANTHER" id="PTHR33751:SF9">
    <property type="entry name" value="CYTOCHROME C4"/>
    <property type="match status" value="1"/>
</dbReference>
<keyword evidence="3 8" id="KW-0349">Heme</keyword>
<feature type="binding site" description="covalent" evidence="8">
    <location>
        <position position="175"/>
    </location>
    <ligand>
        <name>heme c</name>
        <dbReference type="ChEBI" id="CHEBI:61717"/>
        <label>2</label>
    </ligand>
</feature>
<dbReference type="PANTHER" id="PTHR33751">
    <property type="entry name" value="CBB3-TYPE CYTOCHROME C OXIDASE SUBUNIT FIXP"/>
    <property type="match status" value="1"/>
</dbReference>
<evidence type="ECO:0000256" key="1">
    <source>
        <dbReference type="ARBA" id="ARBA00004418"/>
    </source>
</evidence>
<dbReference type="InterPro" id="IPR024167">
    <property type="entry name" value="Cytochrome_c4-like"/>
</dbReference>
<evidence type="ECO:0000256" key="6">
    <source>
        <dbReference type="ARBA" id="ARBA00022982"/>
    </source>
</evidence>
<gene>
    <name evidence="12" type="ORF">IFO71_08050</name>
</gene>
<proteinExistence type="predicted"/>